<evidence type="ECO:0000313" key="3">
    <source>
        <dbReference type="Proteomes" id="UP001454036"/>
    </source>
</evidence>
<protein>
    <submittedName>
        <fullName evidence="2">Uncharacterized protein</fullName>
    </submittedName>
</protein>
<dbReference type="AlphaFoldDB" id="A0AAV3P115"/>
<feature type="region of interest" description="Disordered" evidence="1">
    <location>
        <begin position="123"/>
        <end position="144"/>
    </location>
</feature>
<comment type="caution">
    <text evidence="2">The sequence shown here is derived from an EMBL/GenBank/DDBJ whole genome shotgun (WGS) entry which is preliminary data.</text>
</comment>
<proteinExistence type="predicted"/>
<dbReference type="Proteomes" id="UP001454036">
    <property type="component" value="Unassembled WGS sequence"/>
</dbReference>
<name>A0AAV3P115_LITER</name>
<organism evidence="2 3">
    <name type="scientific">Lithospermum erythrorhizon</name>
    <name type="common">Purple gromwell</name>
    <name type="synonym">Lithospermum officinale var. erythrorhizon</name>
    <dbReference type="NCBI Taxonomy" id="34254"/>
    <lineage>
        <taxon>Eukaryota</taxon>
        <taxon>Viridiplantae</taxon>
        <taxon>Streptophyta</taxon>
        <taxon>Embryophyta</taxon>
        <taxon>Tracheophyta</taxon>
        <taxon>Spermatophyta</taxon>
        <taxon>Magnoliopsida</taxon>
        <taxon>eudicotyledons</taxon>
        <taxon>Gunneridae</taxon>
        <taxon>Pentapetalae</taxon>
        <taxon>asterids</taxon>
        <taxon>lamiids</taxon>
        <taxon>Boraginales</taxon>
        <taxon>Boraginaceae</taxon>
        <taxon>Boraginoideae</taxon>
        <taxon>Lithospermeae</taxon>
        <taxon>Lithospermum</taxon>
    </lineage>
</organism>
<dbReference type="PANTHER" id="PTHR33237">
    <property type="entry name" value="F2P16.13 PROTEIN-RELATED"/>
    <property type="match status" value="1"/>
</dbReference>
<keyword evidence="3" id="KW-1185">Reference proteome</keyword>
<dbReference type="PANTHER" id="PTHR33237:SF46">
    <property type="entry name" value="OS01G0606100 PROTEIN"/>
    <property type="match status" value="1"/>
</dbReference>
<evidence type="ECO:0000256" key="1">
    <source>
        <dbReference type="SAM" id="MobiDB-lite"/>
    </source>
</evidence>
<reference evidence="2 3" key="1">
    <citation type="submission" date="2024-01" db="EMBL/GenBank/DDBJ databases">
        <title>The complete chloroplast genome sequence of Lithospermum erythrorhizon: insights into the phylogenetic relationship among Boraginaceae species and the maternal lineages of purple gromwells.</title>
        <authorList>
            <person name="Okada T."/>
            <person name="Watanabe K."/>
        </authorList>
    </citation>
    <scope>NUCLEOTIDE SEQUENCE [LARGE SCALE GENOMIC DNA]</scope>
</reference>
<gene>
    <name evidence="2" type="ORF">LIER_05587</name>
</gene>
<dbReference type="EMBL" id="BAABME010000773">
    <property type="protein sequence ID" value="GAA0145379.1"/>
    <property type="molecule type" value="Genomic_DNA"/>
</dbReference>
<sequence length="144" mass="16389">MPTFRIRMSCSKMASSKRLPMTMLEPILALWINFSQRACKASKKIASGSPKRLANKPRQLLSTISRKTFNLRHKKKSTCNDHDEDFEFGDGGLWQRSILMGDKCQPLDFSGVIYYDNEGNQLSEVPMRSPARPLANHGVNKKEE</sequence>
<accession>A0AAV3P115</accession>
<evidence type="ECO:0000313" key="2">
    <source>
        <dbReference type="EMBL" id="GAA0145379.1"/>
    </source>
</evidence>